<organism evidence="2 3">
    <name type="scientific">Pseudonocardia broussonetiae</name>
    <dbReference type="NCBI Taxonomy" id="2736640"/>
    <lineage>
        <taxon>Bacteria</taxon>
        <taxon>Bacillati</taxon>
        <taxon>Actinomycetota</taxon>
        <taxon>Actinomycetes</taxon>
        <taxon>Pseudonocardiales</taxon>
        <taxon>Pseudonocardiaceae</taxon>
        <taxon>Pseudonocardia</taxon>
    </lineage>
</organism>
<keyword evidence="1" id="KW-0472">Membrane</keyword>
<keyword evidence="3" id="KW-1185">Reference proteome</keyword>
<dbReference type="AlphaFoldDB" id="A0A6M6JTI6"/>
<dbReference type="InterPro" id="IPR049500">
    <property type="entry name" value="Peptidase_M50B-like"/>
</dbReference>
<proteinExistence type="predicted"/>
<sequence length="254" mass="26082">MGAILESPAAGRSKHYCQTGPVGDLGDVLGTLVDQRPVVLLALGLALVAVLWSTSWRWTRTVVTIAHEGGHAIVAVLAGRGLTGIRLHADTSGLTVSTGAAAGPGLVLTFLGGYPAPSLLGLGGAVLVAADHAEWALWTALVLLAATLVHVRNLFGVIAVVATGALVAAVSFYGSPRLQDGFAAALCWFLLLGGLRAVRELQRGRRRGHHGSSDADVLARLTGVAGGMWAALFWLIAGVAVITAAWVLLLRGAT</sequence>
<keyword evidence="1" id="KW-0812">Transmembrane</keyword>
<accession>A0A6M6JTI6</accession>
<dbReference type="KEGG" id="pbro:HOP40_31580"/>
<feature type="transmembrane region" description="Helical" evidence="1">
    <location>
        <begin position="94"/>
        <end position="114"/>
    </location>
</feature>
<evidence type="ECO:0000313" key="2">
    <source>
        <dbReference type="EMBL" id="QJY49749.1"/>
    </source>
</evidence>
<evidence type="ECO:0000313" key="3">
    <source>
        <dbReference type="Proteomes" id="UP000505377"/>
    </source>
</evidence>
<feature type="transmembrane region" description="Helical" evidence="1">
    <location>
        <begin position="181"/>
        <end position="198"/>
    </location>
</feature>
<protein>
    <submittedName>
        <fullName evidence="2">M50 family metallopeptidase</fullName>
    </submittedName>
</protein>
<dbReference type="EMBL" id="CP053564">
    <property type="protein sequence ID" value="QJY49749.1"/>
    <property type="molecule type" value="Genomic_DNA"/>
</dbReference>
<dbReference type="Pfam" id="PF13398">
    <property type="entry name" value="Peptidase_M50B"/>
    <property type="match status" value="1"/>
</dbReference>
<keyword evidence="1" id="KW-1133">Transmembrane helix</keyword>
<reference evidence="2 3" key="1">
    <citation type="submission" date="2020-05" db="EMBL/GenBank/DDBJ databases">
        <authorList>
            <person name="Mo P."/>
        </authorList>
    </citation>
    <scope>NUCLEOTIDE SEQUENCE [LARGE SCALE GENOMIC DNA]</scope>
    <source>
        <strain evidence="2 3">Gen01</strain>
    </source>
</reference>
<gene>
    <name evidence="2" type="ORF">HOP40_31580</name>
</gene>
<feature type="transmembrane region" description="Helical" evidence="1">
    <location>
        <begin position="38"/>
        <end position="56"/>
    </location>
</feature>
<evidence type="ECO:0000256" key="1">
    <source>
        <dbReference type="SAM" id="Phobius"/>
    </source>
</evidence>
<feature type="transmembrane region" description="Helical" evidence="1">
    <location>
        <begin position="229"/>
        <end position="249"/>
    </location>
</feature>
<dbReference type="Proteomes" id="UP000505377">
    <property type="component" value="Chromosome"/>
</dbReference>
<name>A0A6M6JTI6_9PSEU</name>
<feature type="transmembrane region" description="Helical" evidence="1">
    <location>
        <begin position="120"/>
        <end position="146"/>
    </location>
</feature>
<feature type="transmembrane region" description="Helical" evidence="1">
    <location>
        <begin position="153"/>
        <end position="175"/>
    </location>
</feature>